<comment type="function">
    <text evidence="9">Catalyzes the phosphorylation of ribose at O-5 in a reaction requiring ATP and magnesium. The resulting D-ribose-5-phosphate can then be used either for sythesis of nucleotides, histidine, and tryptophan, or as a component of the pentose phosphate pathway.</text>
</comment>
<feature type="binding site" evidence="9">
    <location>
        <position position="266"/>
    </location>
    <ligand>
        <name>ATP</name>
        <dbReference type="ChEBI" id="CHEBI:30616"/>
    </ligand>
</feature>
<protein>
    <recommendedName>
        <fullName evidence="9 10">Ribokinase</fullName>
        <shortName evidence="9">RK</shortName>
        <ecNumber evidence="9 10">2.7.1.15</ecNumber>
    </recommendedName>
</protein>
<dbReference type="EC" id="2.7.1.15" evidence="9 10"/>
<dbReference type="PANTHER" id="PTHR10584:SF166">
    <property type="entry name" value="RIBOKINASE"/>
    <property type="match status" value="1"/>
</dbReference>
<evidence type="ECO:0000256" key="10">
    <source>
        <dbReference type="NCBIfam" id="TIGR02152"/>
    </source>
</evidence>
<dbReference type="InterPro" id="IPR029056">
    <property type="entry name" value="Ribokinase-like"/>
</dbReference>
<dbReference type="EMBL" id="CP114052">
    <property type="protein sequence ID" value="WAW14956.1"/>
    <property type="molecule type" value="Genomic_DNA"/>
</dbReference>
<feature type="binding site" evidence="9">
    <location>
        <position position="183"/>
    </location>
    <ligand>
        <name>ATP</name>
        <dbReference type="ChEBI" id="CHEBI:30616"/>
    </ligand>
</feature>
<comment type="subunit">
    <text evidence="9">Homodimer.</text>
</comment>
<keyword evidence="5 9" id="KW-0067">ATP-binding</keyword>
<dbReference type="InterPro" id="IPR002139">
    <property type="entry name" value="Ribo/fructo_kinase"/>
</dbReference>
<feature type="binding site" evidence="9">
    <location>
        <begin position="210"/>
        <end position="215"/>
    </location>
    <ligand>
        <name>ATP</name>
        <dbReference type="ChEBI" id="CHEBI:30616"/>
    </ligand>
</feature>
<dbReference type="PRINTS" id="PR00990">
    <property type="entry name" value="RIBOKINASE"/>
</dbReference>
<reference evidence="12" key="1">
    <citation type="submission" date="2022-12" db="EMBL/GenBank/DDBJ databases">
        <title>Peptostreptococcus.</title>
        <authorList>
            <person name="Lee S.H."/>
        </authorList>
    </citation>
    <scope>NUCLEOTIDE SEQUENCE</scope>
    <source>
        <strain evidence="12">CBA3647</strain>
    </source>
</reference>
<evidence type="ECO:0000256" key="4">
    <source>
        <dbReference type="ARBA" id="ARBA00022777"/>
    </source>
</evidence>
<feature type="binding site" evidence="9">
    <location>
        <position position="272"/>
    </location>
    <ligand>
        <name>K(+)</name>
        <dbReference type="ChEBI" id="CHEBI:29103"/>
    </ligand>
</feature>
<evidence type="ECO:0000256" key="1">
    <source>
        <dbReference type="ARBA" id="ARBA00022679"/>
    </source>
</evidence>
<feature type="binding site" evidence="9">
    <location>
        <begin position="241"/>
        <end position="242"/>
    </location>
    <ligand>
        <name>ATP</name>
        <dbReference type="ChEBI" id="CHEBI:30616"/>
    </ligand>
</feature>
<organism evidence="12 13">
    <name type="scientific">Peptostreptococcus equinus</name>
    <dbReference type="NCBI Taxonomy" id="3003601"/>
    <lineage>
        <taxon>Bacteria</taxon>
        <taxon>Bacillati</taxon>
        <taxon>Bacillota</taxon>
        <taxon>Clostridia</taxon>
        <taxon>Peptostreptococcales</taxon>
        <taxon>Peptostreptococcaceae</taxon>
        <taxon>Peptostreptococcus</taxon>
    </lineage>
</organism>
<comment type="cofactor">
    <cofactor evidence="9">
        <name>Mg(2+)</name>
        <dbReference type="ChEBI" id="CHEBI:18420"/>
    </cofactor>
    <text evidence="9">Requires a divalent cation, most likely magnesium in vivo, as an electrophilic catalyst to aid phosphoryl group transfer. It is the chelate of the metal and the nucleotide that is the actual substrate.</text>
</comment>
<feature type="binding site" evidence="9">
    <location>
        <position position="139"/>
    </location>
    <ligand>
        <name>substrate</name>
    </ligand>
</feature>
<evidence type="ECO:0000256" key="2">
    <source>
        <dbReference type="ARBA" id="ARBA00022723"/>
    </source>
</evidence>
<keyword evidence="9" id="KW-0963">Cytoplasm</keyword>
<evidence type="ECO:0000256" key="8">
    <source>
        <dbReference type="ARBA" id="ARBA00023277"/>
    </source>
</evidence>
<evidence type="ECO:0000256" key="5">
    <source>
        <dbReference type="ARBA" id="ARBA00022840"/>
    </source>
</evidence>
<evidence type="ECO:0000313" key="13">
    <source>
        <dbReference type="Proteomes" id="UP001164187"/>
    </source>
</evidence>
<keyword evidence="13" id="KW-1185">Reference proteome</keyword>
<keyword evidence="8 9" id="KW-0119">Carbohydrate metabolism</keyword>
<evidence type="ECO:0000313" key="12">
    <source>
        <dbReference type="EMBL" id="WAW14956.1"/>
    </source>
</evidence>
<evidence type="ECO:0000259" key="11">
    <source>
        <dbReference type="Pfam" id="PF00294"/>
    </source>
</evidence>
<keyword evidence="7 9" id="KW-0630">Potassium</keyword>
<name>A0ABY7JR20_9FIRM</name>
<evidence type="ECO:0000256" key="6">
    <source>
        <dbReference type="ARBA" id="ARBA00022842"/>
    </source>
</evidence>
<comment type="caution">
    <text evidence="9">Lacks conserved residue(s) required for the propagation of feature annotation.</text>
</comment>
<feature type="active site" description="Proton acceptor" evidence="9">
    <location>
        <position position="242"/>
    </location>
</feature>
<dbReference type="HAMAP" id="MF_01987">
    <property type="entry name" value="Ribokinase"/>
    <property type="match status" value="1"/>
</dbReference>
<keyword evidence="1 9" id="KW-0808">Transferase</keyword>
<feature type="binding site" evidence="9">
    <location>
        <position position="275"/>
    </location>
    <ligand>
        <name>K(+)</name>
        <dbReference type="ChEBI" id="CHEBI:29103"/>
    </ligand>
</feature>
<feature type="binding site" evidence="9">
    <location>
        <position position="242"/>
    </location>
    <ligand>
        <name>substrate</name>
    </ligand>
</feature>
<comment type="activity regulation">
    <text evidence="9">Activated by a monovalent cation that binds near, but not in, the active site. The most likely occupant of the site in vivo is potassium. Ion binding induces a conformational change that may alter substrate affinity.</text>
</comment>
<keyword evidence="3 9" id="KW-0547">Nucleotide-binding</keyword>
<feature type="binding site" evidence="9">
    <location>
        <position position="277"/>
    </location>
    <ligand>
        <name>K(+)</name>
        <dbReference type="ChEBI" id="CHEBI:29103"/>
    </ligand>
</feature>
<sequence length="300" mass="32605">MKKVLVLGSISTDFVSITDTRPNVGETVEGRDFFTTFGGKGANQAVAAARLEADVTMLGNVGDDSFADSLIKNLKDNNIETSYVEPVTHISSGAALITICDNDNSIVYVPGANGKVNANYVSRYEEIIKKFDIVVCQNEVPEDAIEKLIEIAHNNNIPSVMNPAPYRKLKDDLIEKITYLIPNESECKLLYPNLSIEEAIEKNPNKLIVTMGSDGVLFNDGKENIKISSYKVQALDTTGAGDTFIGSFATAISNGMDLNQAIDFANLSASHSVTKMGAQGGMPELKELKKDENFNSHWTI</sequence>
<keyword evidence="2 9" id="KW-0479">Metal-binding</keyword>
<comment type="pathway">
    <text evidence="9">Carbohydrate metabolism; D-ribose degradation; D-ribose 5-phosphate from beta-D-ribopyranose: step 2/2.</text>
</comment>
<dbReference type="Proteomes" id="UP001164187">
    <property type="component" value="Chromosome"/>
</dbReference>
<dbReference type="GO" id="GO:0004747">
    <property type="term" value="F:ribokinase activity"/>
    <property type="evidence" value="ECO:0007669"/>
    <property type="project" value="UniProtKB-EC"/>
</dbReference>
<comment type="catalytic activity">
    <reaction evidence="9">
        <text>D-ribose + ATP = D-ribose 5-phosphate + ADP + H(+)</text>
        <dbReference type="Rhea" id="RHEA:13697"/>
        <dbReference type="ChEBI" id="CHEBI:15378"/>
        <dbReference type="ChEBI" id="CHEBI:30616"/>
        <dbReference type="ChEBI" id="CHEBI:47013"/>
        <dbReference type="ChEBI" id="CHEBI:78346"/>
        <dbReference type="ChEBI" id="CHEBI:456216"/>
        <dbReference type="EC" id="2.7.1.15"/>
    </reaction>
</comment>
<feature type="binding site" evidence="9">
    <location>
        <position position="238"/>
    </location>
    <ligand>
        <name>K(+)</name>
        <dbReference type="ChEBI" id="CHEBI:29103"/>
    </ligand>
</feature>
<keyword evidence="6 9" id="KW-0460">Magnesium</keyword>
<feature type="binding site" evidence="9">
    <location>
        <position position="236"/>
    </location>
    <ligand>
        <name>K(+)</name>
        <dbReference type="ChEBI" id="CHEBI:29103"/>
    </ligand>
</feature>
<dbReference type="InterPro" id="IPR011611">
    <property type="entry name" value="PfkB_dom"/>
</dbReference>
<dbReference type="NCBIfam" id="TIGR02152">
    <property type="entry name" value="D_ribokin_bact"/>
    <property type="match status" value="1"/>
</dbReference>
<accession>A0ABY7JR20</accession>
<feature type="binding site" evidence="9">
    <location>
        <begin position="11"/>
        <end position="13"/>
    </location>
    <ligand>
        <name>substrate</name>
    </ligand>
</feature>
<evidence type="ECO:0000256" key="9">
    <source>
        <dbReference type="HAMAP-Rule" id="MF_01987"/>
    </source>
</evidence>
<evidence type="ECO:0000256" key="7">
    <source>
        <dbReference type="ARBA" id="ARBA00022958"/>
    </source>
</evidence>
<proteinExistence type="inferred from homology"/>
<feature type="binding site" evidence="9">
    <location>
        <begin position="39"/>
        <end position="43"/>
    </location>
    <ligand>
        <name>substrate</name>
    </ligand>
</feature>
<evidence type="ECO:0000256" key="3">
    <source>
        <dbReference type="ARBA" id="ARBA00022741"/>
    </source>
</evidence>
<dbReference type="InterPro" id="IPR011877">
    <property type="entry name" value="Ribokinase"/>
</dbReference>
<feature type="domain" description="Carbohydrate kinase PfkB" evidence="11">
    <location>
        <begin position="1"/>
        <end position="284"/>
    </location>
</feature>
<dbReference type="PANTHER" id="PTHR10584">
    <property type="entry name" value="SUGAR KINASE"/>
    <property type="match status" value="1"/>
</dbReference>
<dbReference type="RefSeq" id="WP_269311648.1">
    <property type="nucleotide sequence ID" value="NZ_CP114052.1"/>
</dbReference>
<comment type="subcellular location">
    <subcellularLocation>
        <location evidence="9">Cytoplasm</location>
    </subcellularLocation>
</comment>
<dbReference type="Pfam" id="PF00294">
    <property type="entry name" value="PfkB"/>
    <property type="match status" value="1"/>
</dbReference>
<comment type="similarity">
    <text evidence="9">Belongs to the carbohydrate kinase PfkB family. Ribokinase subfamily.</text>
</comment>
<keyword evidence="4 9" id="KW-0418">Kinase</keyword>
<gene>
    <name evidence="9 12" type="primary">rbsK</name>
    <name evidence="12" type="ORF">O0R46_00390</name>
</gene>
<dbReference type="CDD" id="cd01174">
    <property type="entry name" value="ribokinase"/>
    <property type="match status" value="1"/>
</dbReference>
<dbReference type="Gene3D" id="3.40.1190.20">
    <property type="match status" value="1"/>
</dbReference>
<dbReference type="SUPFAM" id="SSF53613">
    <property type="entry name" value="Ribokinase-like"/>
    <property type="match status" value="1"/>
</dbReference>